<evidence type="ECO:0000259" key="1">
    <source>
        <dbReference type="Pfam" id="PF02464"/>
    </source>
</evidence>
<organism evidence="2 3">
    <name type="scientific">Kaistella treverensis</name>
    <dbReference type="NCBI Taxonomy" id="631455"/>
    <lineage>
        <taxon>Bacteria</taxon>
        <taxon>Pseudomonadati</taxon>
        <taxon>Bacteroidota</taxon>
        <taxon>Flavobacteriia</taxon>
        <taxon>Flavobacteriales</taxon>
        <taxon>Weeksellaceae</taxon>
        <taxon>Chryseobacterium group</taxon>
        <taxon>Kaistella</taxon>
    </lineage>
</organism>
<dbReference type="RefSeq" id="WP_089818918.1">
    <property type="nucleotide sequence ID" value="NZ_FORQ01000001.1"/>
</dbReference>
<dbReference type="Gene3D" id="3.90.950.20">
    <property type="entry name" value="CinA-like"/>
    <property type="match status" value="1"/>
</dbReference>
<dbReference type="Proteomes" id="UP000242560">
    <property type="component" value="Unassembled WGS sequence"/>
</dbReference>
<feature type="domain" description="CinA C-terminal" evidence="1">
    <location>
        <begin position="6"/>
        <end position="140"/>
    </location>
</feature>
<protein>
    <submittedName>
        <fullName evidence="2">Amidohydrolase, PncC family</fullName>
    </submittedName>
</protein>
<evidence type="ECO:0000313" key="3">
    <source>
        <dbReference type="Proteomes" id="UP000242560"/>
    </source>
</evidence>
<proteinExistence type="predicted"/>
<sequence length="165" mass="18225">MKTADQKVLNELSQVLRDQKLTIAVAESCTAGLLQNTLSQAEQAMSFFQGGMTVYNVGQKAKQLNINPIIAEENNAVSKEIAEQMALEVAEKFNAELGYSITGFARPVPEENVSSCYAYIAISQDSKIILSKKITGDAEKELQDNQSIFIDKMIKELLTTVKKSW</sequence>
<evidence type="ECO:0000313" key="2">
    <source>
        <dbReference type="EMBL" id="SFI73029.1"/>
    </source>
</evidence>
<name>A0A1I3KKL2_9FLAO</name>
<reference evidence="3" key="1">
    <citation type="submission" date="2016-10" db="EMBL/GenBank/DDBJ databases">
        <authorList>
            <person name="Varghese N."/>
            <person name="Submissions S."/>
        </authorList>
    </citation>
    <scope>NUCLEOTIDE SEQUENCE [LARGE SCALE GENOMIC DNA]</scope>
    <source>
        <strain evidence="3">DSM 22251</strain>
    </source>
</reference>
<dbReference type="Pfam" id="PF02464">
    <property type="entry name" value="CinA"/>
    <property type="match status" value="1"/>
</dbReference>
<gene>
    <name evidence="2" type="ORF">SAMN05421638_0863</name>
</gene>
<dbReference type="NCBIfam" id="TIGR00199">
    <property type="entry name" value="PncC_domain"/>
    <property type="match status" value="1"/>
</dbReference>
<dbReference type="SUPFAM" id="SSF142433">
    <property type="entry name" value="CinA-like"/>
    <property type="match status" value="1"/>
</dbReference>
<accession>A0A1I3KKL2</accession>
<dbReference type="InterPro" id="IPR036653">
    <property type="entry name" value="CinA-like_C"/>
</dbReference>
<keyword evidence="3" id="KW-1185">Reference proteome</keyword>
<dbReference type="InterPro" id="IPR008136">
    <property type="entry name" value="CinA_C"/>
</dbReference>
<keyword evidence="2" id="KW-0378">Hydrolase</keyword>
<dbReference type="EMBL" id="FORQ01000001">
    <property type="protein sequence ID" value="SFI73029.1"/>
    <property type="molecule type" value="Genomic_DNA"/>
</dbReference>
<dbReference type="GO" id="GO:0016787">
    <property type="term" value="F:hydrolase activity"/>
    <property type="evidence" value="ECO:0007669"/>
    <property type="project" value="UniProtKB-KW"/>
</dbReference>
<dbReference type="AlphaFoldDB" id="A0A1I3KKL2"/>